<feature type="transmembrane region" description="Helical" evidence="1">
    <location>
        <begin position="80"/>
        <end position="105"/>
    </location>
</feature>
<feature type="transmembrane region" description="Helical" evidence="1">
    <location>
        <begin position="51"/>
        <end position="68"/>
    </location>
</feature>
<dbReference type="EMBL" id="BLJE01000007">
    <property type="protein sequence ID" value="GFE67086.1"/>
    <property type="molecule type" value="Genomic_DNA"/>
</dbReference>
<feature type="transmembrane region" description="Helical" evidence="1">
    <location>
        <begin position="157"/>
        <end position="179"/>
    </location>
</feature>
<name>A0A6N6JL95_9RHOB</name>
<feature type="transmembrane region" description="Helical" evidence="1">
    <location>
        <begin position="125"/>
        <end position="145"/>
    </location>
</feature>
<feature type="transmembrane region" description="Helical" evidence="1">
    <location>
        <begin position="12"/>
        <end position="36"/>
    </location>
</feature>
<dbReference type="AlphaFoldDB" id="A0A6N6JL95"/>
<protein>
    <submittedName>
        <fullName evidence="2">Uncharacterized protein</fullName>
    </submittedName>
</protein>
<dbReference type="RefSeq" id="WP_159810734.1">
    <property type="nucleotide sequence ID" value="NZ_BLJE01000007.1"/>
</dbReference>
<keyword evidence="1" id="KW-1133">Transmembrane helix</keyword>
<dbReference type="Proteomes" id="UP000436822">
    <property type="component" value="Unassembled WGS sequence"/>
</dbReference>
<proteinExistence type="predicted"/>
<gene>
    <name evidence="2" type="ORF">KIN_41600</name>
</gene>
<feature type="transmembrane region" description="Helical" evidence="1">
    <location>
        <begin position="199"/>
        <end position="222"/>
    </location>
</feature>
<evidence type="ECO:0000256" key="1">
    <source>
        <dbReference type="SAM" id="Phobius"/>
    </source>
</evidence>
<evidence type="ECO:0000313" key="2">
    <source>
        <dbReference type="EMBL" id="GFE67086.1"/>
    </source>
</evidence>
<accession>A0A6N6JL95</accession>
<dbReference type="OrthoDB" id="343560at2"/>
<sequence length="251" mass="26796">MTDISLSQTRATLTPLAVAALALAGIAVLLLSMVAFDTRVLDGESVWLKPLKFSVSLALWLATLDWGARRLPSSVRNRRWLTIWACIAITTAFAELVWVASAAALGTRSHYNVTDPLLQTLYETAMGPIAVLLALTAAGFGASLLRHGTDVMDRAVGYAFVATTMLTIPIGMALSFAPVEGIGIAPFGWTLAPGDLRPAHFVATHLMQIIPIAMWFVALIGLERRGTSLVLTTTFSAITLLIAAYGMGWIG</sequence>
<keyword evidence="3" id="KW-1185">Reference proteome</keyword>
<comment type="caution">
    <text evidence="2">The sequence shown here is derived from an EMBL/GenBank/DDBJ whole genome shotgun (WGS) entry which is preliminary data.</text>
</comment>
<reference evidence="2 3" key="1">
    <citation type="submission" date="2019-12" db="EMBL/GenBank/DDBJ databases">
        <title>Litoreibacter badius sp. nov., a novel bacteriochlorophyll a-containing bacterium in the genus Litoreibacter.</title>
        <authorList>
            <person name="Kanamuro M."/>
            <person name="Takabe Y."/>
            <person name="Mori K."/>
            <person name="Takaichi S."/>
            <person name="Hanada S."/>
        </authorList>
    </citation>
    <scope>NUCLEOTIDE SEQUENCE [LARGE SCALE GENOMIC DNA]</scope>
    <source>
        <strain evidence="2 3">K6</strain>
    </source>
</reference>
<keyword evidence="1" id="KW-0812">Transmembrane</keyword>
<keyword evidence="1" id="KW-0472">Membrane</keyword>
<organism evidence="2 3">
    <name type="scientific">Litoreibacter roseus</name>
    <dbReference type="NCBI Taxonomy" id="2601869"/>
    <lineage>
        <taxon>Bacteria</taxon>
        <taxon>Pseudomonadati</taxon>
        <taxon>Pseudomonadota</taxon>
        <taxon>Alphaproteobacteria</taxon>
        <taxon>Rhodobacterales</taxon>
        <taxon>Roseobacteraceae</taxon>
        <taxon>Litoreibacter</taxon>
    </lineage>
</organism>
<feature type="transmembrane region" description="Helical" evidence="1">
    <location>
        <begin position="229"/>
        <end position="250"/>
    </location>
</feature>
<evidence type="ECO:0000313" key="3">
    <source>
        <dbReference type="Proteomes" id="UP000436822"/>
    </source>
</evidence>